<name>A0A6H5G2D0_9HEMI</name>
<gene>
    <name evidence="1" type="ORF">NTEN_LOCUS2418</name>
</gene>
<feature type="non-terminal residue" evidence="1">
    <location>
        <position position="134"/>
    </location>
</feature>
<keyword evidence="2" id="KW-1185">Reference proteome</keyword>
<dbReference type="Proteomes" id="UP000479000">
    <property type="component" value="Unassembled WGS sequence"/>
</dbReference>
<evidence type="ECO:0000313" key="2">
    <source>
        <dbReference type="Proteomes" id="UP000479000"/>
    </source>
</evidence>
<dbReference type="AlphaFoldDB" id="A0A6H5G2D0"/>
<sequence>MASGLRSNIVGRRWRESEVIGWSVATTAAQPARKYELLTRRSRLKSLRCSWPGDHSGQTAVAVASSSIIFITAARTRLLRNFNPDVATELHLHYNHGVSEVIEYSNDNFDAIAPENQNFYYFHIQALKMPENVS</sequence>
<evidence type="ECO:0000313" key="1">
    <source>
        <dbReference type="EMBL" id="CAA9995627.1"/>
    </source>
</evidence>
<protein>
    <submittedName>
        <fullName evidence="1">Uncharacterized protein</fullName>
    </submittedName>
</protein>
<accession>A0A6H5G2D0</accession>
<organism evidence="1 2">
    <name type="scientific">Nesidiocoris tenuis</name>
    <dbReference type="NCBI Taxonomy" id="355587"/>
    <lineage>
        <taxon>Eukaryota</taxon>
        <taxon>Metazoa</taxon>
        <taxon>Ecdysozoa</taxon>
        <taxon>Arthropoda</taxon>
        <taxon>Hexapoda</taxon>
        <taxon>Insecta</taxon>
        <taxon>Pterygota</taxon>
        <taxon>Neoptera</taxon>
        <taxon>Paraneoptera</taxon>
        <taxon>Hemiptera</taxon>
        <taxon>Heteroptera</taxon>
        <taxon>Panheteroptera</taxon>
        <taxon>Cimicomorpha</taxon>
        <taxon>Miridae</taxon>
        <taxon>Dicyphina</taxon>
        <taxon>Nesidiocoris</taxon>
    </lineage>
</organism>
<proteinExistence type="predicted"/>
<reference evidence="1 2" key="1">
    <citation type="submission" date="2020-02" db="EMBL/GenBank/DDBJ databases">
        <authorList>
            <person name="Ferguson B K."/>
        </authorList>
    </citation>
    <scope>NUCLEOTIDE SEQUENCE [LARGE SCALE GENOMIC DNA]</scope>
</reference>
<dbReference type="EMBL" id="CADCXU010003810">
    <property type="protein sequence ID" value="CAA9995627.1"/>
    <property type="molecule type" value="Genomic_DNA"/>
</dbReference>